<name>A0A0M1P4F4_9BACL</name>
<evidence type="ECO:0000256" key="1">
    <source>
        <dbReference type="ARBA" id="ARBA00001917"/>
    </source>
</evidence>
<dbReference type="GO" id="GO:0010181">
    <property type="term" value="F:FMN binding"/>
    <property type="evidence" value="ECO:0007669"/>
    <property type="project" value="InterPro"/>
</dbReference>
<evidence type="ECO:0000256" key="2">
    <source>
        <dbReference type="ARBA" id="ARBA00022630"/>
    </source>
</evidence>
<dbReference type="SMART" id="SM00903">
    <property type="entry name" value="Flavin_Reduct"/>
    <property type="match status" value="1"/>
</dbReference>
<reference evidence="7" key="1">
    <citation type="submission" date="2015-08" db="EMBL/GenBank/DDBJ databases">
        <title>Genome sequencing project for genomic taxonomy and phylogenomics of Bacillus-like bacteria.</title>
        <authorList>
            <person name="Liu B."/>
            <person name="Wang J."/>
            <person name="Zhu Y."/>
            <person name="Liu G."/>
            <person name="Chen Q."/>
            <person name="Chen Z."/>
            <person name="Lan J."/>
            <person name="Che J."/>
            <person name="Ge C."/>
            <person name="Shi H."/>
            <person name="Pan Z."/>
            <person name="Liu X."/>
        </authorList>
    </citation>
    <scope>NUCLEOTIDE SEQUENCE [LARGE SCALE GENOMIC DNA]</scope>
    <source>
        <strain evidence="7">FJAT-22460</strain>
    </source>
</reference>
<dbReference type="Pfam" id="PF01613">
    <property type="entry name" value="Flavin_Reduct"/>
    <property type="match status" value="1"/>
</dbReference>
<feature type="domain" description="Flavin reductase like" evidence="5">
    <location>
        <begin position="25"/>
        <end position="178"/>
    </location>
</feature>
<evidence type="ECO:0000313" key="6">
    <source>
        <dbReference type="EMBL" id="KOR89351.1"/>
    </source>
</evidence>
<organism evidence="6 7">
    <name type="scientific">Paenibacillus solani</name>
    <dbReference type="NCBI Taxonomy" id="1705565"/>
    <lineage>
        <taxon>Bacteria</taxon>
        <taxon>Bacillati</taxon>
        <taxon>Bacillota</taxon>
        <taxon>Bacilli</taxon>
        <taxon>Bacillales</taxon>
        <taxon>Paenibacillaceae</taxon>
        <taxon>Paenibacillus</taxon>
    </lineage>
</organism>
<dbReference type="GO" id="GO:0016646">
    <property type="term" value="F:oxidoreductase activity, acting on the CH-NH group of donors, NAD or NADP as acceptor"/>
    <property type="evidence" value="ECO:0007669"/>
    <property type="project" value="UniProtKB-ARBA"/>
</dbReference>
<comment type="caution">
    <text evidence="6">The sequence shown here is derived from an EMBL/GenBank/DDBJ whole genome shotgun (WGS) entry which is preliminary data.</text>
</comment>
<dbReference type="RefSeq" id="WP_054402402.1">
    <property type="nucleotide sequence ID" value="NZ_LIUT01000001.1"/>
</dbReference>
<dbReference type="InterPro" id="IPR012349">
    <property type="entry name" value="Split_barrel_FMN-bd"/>
</dbReference>
<dbReference type="AlphaFoldDB" id="A0A0M1P4F4"/>
<dbReference type="PANTHER" id="PTHR33798">
    <property type="entry name" value="FLAVOPROTEIN OXYGENASE"/>
    <property type="match status" value="1"/>
</dbReference>
<dbReference type="SUPFAM" id="SSF50475">
    <property type="entry name" value="FMN-binding split barrel"/>
    <property type="match status" value="1"/>
</dbReference>
<dbReference type="PANTHER" id="PTHR33798:SF5">
    <property type="entry name" value="FLAVIN REDUCTASE LIKE DOMAIN-CONTAINING PROTEIN"/>
    <property type="match status" value="1"/>
</dbReference>
<evidence type="ECO:0000256" key="4">
    <source>
        <dbReference type="ARBA" id="ARBA00038054"/>
    </source>
</evidence>
<keyword evidence="2" id="KW-0285">Flavoprotein</keyword>
<proteinExistence type="inferred from homology"/>
<comment type="similarity">
    <text evidence="4">Belongs to the flavoredoxin family.</text>
</comment>
<evidence type="ECO:0000259" key="5">
    <source>
        <dbReference type="SMART" id="SM00903"/>
    </source>
</evidence>
<dbReference type="Gene3D" id="2.30.110.10">
    <property type="entry name" value="Electron Transport, Fmn-binding Protein, Chain A"/>
    <property type="match status" value="1"/>
</dbReference>
<keyword evidence="3" id="KW-0288">FMN</keyword>
<dbReference type="InterPro" id="IPR002563">
    <property type="entry name" value="Flavin_Rdtase-like_dom"/>
</dbReference>
<dbReference type="PATRIC" id="fig|1705565.3.peg.3870"/>
<keyword evidence="7" id="KW-1185">Reference proteome</keyword>
<comment type="cofactor">
    <cofactor evidence="1">
        <name>FMN</name>
        <dbReference type="ChEBI" id="CHEBI:58210"/>
    </cofactor>
</comment>
<evidence type="ECO:0000256" key="3">
    <source>
        <dbReference type="ARBA" id="ARBA00022643"/>
    </source>
</evidence>
<dbReference type="OrthoDB" id="9794638at2"/>
<protein>
    <recommendedName>
        <fullName evidence="5">Flavin reductase like domain-containing protein</fullName>
    </recommendedName>
</protein>
<sequence>MPGYDSLHFTKTDLNEQEMYKLMIGSVVPRPIAWVSSKSKEGFLNLAPFSFFTIASRNPPTLLLSIGPGVGERAGTIKDTLTNIREVGEFVINMVSESLGEAMQRSSANLEPHRNEFEIAGVTPKICKTVDVPAVLEAPIAFELKLDRIIPVGEDHLILGTVEHVQLDPAVYAGDYRIEINNWKPLASLAGDFSGLTPTFSIGPDNSKDQI</sequence>
<accession>A0A0M1P4F4</accession>
<gene>
    <name evidence="6" type="ORF">AM231_09480</name>
</gene>
<dbReference type="EMBL" id="LIUT01000001">
    <property type="protein sequence ID" value="KOR89351.1"/>
    <property type="molecule type" value="Genomic_DNA"/>
</dbReference>
<dbReference type="Proteomes" id="UP000036932">
    <property type="component" value="Unassembled WGS sequence"/>
</dbReference>
<evidence type="ECO:0000313" key="7">
    <source>
        <dbReference type="Proteomes" id="UP000036932"/>
    </source>
</evidence>